<evidence type="ECO:0000313" key="3">
    <source>
        <dbReference type="EMBL" id="EDQ86872.1"/>
    </source>
</evidence>
<name>A9V6F2_MONBE</name>
<sequence length="774" mass="86408">MGNACITQSHTASMIPVEQHEAVLKEYRDRIATLERALKDKENELDRTQQQLAQTTRERDELQAQVTGLKQASPTKQLSPRKNTKATAVQKRVPQVGDKVIAHWIGWQFYPARVAAFDPRSLKYTVNWDDGDTSHREQHLEHVALDLMPEQDEVGVGTAILFPQGRYRAEVDREAGEHWHLGEITAVHQLPDGTTRYDGKHLKGEADGKRRHHENFENYPLDRLRLPPNVFMAVDDAMEDDDDDGEEVRICDVFFMFHAKNASTRIQNPDALPNYADANAMTSDPRQIRSDIEAAGLSCWVPEEHPGVSIAHMTRALRGAKVVVACVSNEFAMDKDTRNLFQFAKKTARKPCIPITTVVGFLISGELYINFQDVALYNSKRNELVAAVRTALADPNQSNAIVANNPRAAPDDAPTDVFISYCWNNSCQAQRVDGVSNVVGTEYNDPRRIKSFLEQNGFKVWIDVDRLESGGAGLFEELALGLQNTKLVVAFVSDEYAMSENCRTEFQFACKSLKKPIVPIVVGQGDKWQMTVVGLLIAGMSHVEPLQLRNLVEANHQGAWNSILAQVKKHVAADKVGARVSSVDFGSSTLIQVDEFVLPVCARVYFVNKASLGASPPAPVMDLDVIQPGDKVISHWVRWQFYPAKVISVNRETRKYEIQWDDGDVTGRDQPFGLVAKDITPAADEIGVGSQVFFPQGRYKGNDDYNRSSGIHWHLGQVDKIDKGEGGELLFSGFHLKGEADQKWVTFSGYAPRFENLPASELRVSPNMISMLMA</sequence>
<evidence type="ECO:0000313" key="4">
    <source>
        <dbReference type="Proteomes" id="UP000001357"/>
    </source>
</evidence>
<dbReference type="eggNOG" id="ENOG502S0PB">
    <property type="taxonomic scope" value="Eukaryota"/>
</dbReference>
<dbReference type="PANTHER" id="PTHR47508:SF1">
    <property type="entry name" value="NON-SPECIFIC SERINE_THREONINE PROTEIN KINASE"/>
    <property type="match status" value="1"/>
</dbReference>
<dbReference type="Gene3D" id="3.40.50.10140">
    <property type="entry name" value="Toll/interleukin-1 receptor homology (TIR) domain"/>
    <property type="match status" value="1"/>
</dbReference>
<reference evidence="3 4" key="1">
    <citation type="journal article" date="2008" name="Nature">
        <title>The genome of the choanoflagellate Monosiga brevicollis and the origin of metazoans.</title>
        <authorList>
            <consortium name="JGI Sequencing"/>
            <person name="King N."/>
            <person name="Westbrook M.J."/>
            <person name="Young S.L."/>
            <person name="Kuo A."/>
            <person name="Abedin M."/>
            <person name="Chapman J."/>
            <person name="Fairclough S."/>
            <person name="Hellsten U."/>
            <person name="Isogai Y."/>
            <person name="Letunic I."/>
            <person name="Marr M."/>
            <person name="Pincus D."/>
            <person name="Putnam N."/>
            <person name="Rokas A."/>
            <person name="Wright K.J."/>
            <person name="Zuzow R."/>
            <person name="Dirks W."/>
            <person name="Good M."/>
            <person name="Goodstein D."/>
            <person name="Lemons D."/>
            <person name="Li W."/>
            <person name="Lyons J.B."/>
            <person name="Morris A."/>
            <person name="Nichols S."/>
            <person name="Richter D.J."/>
            <person name="Salamov A."/>
            <person name="Bork P."/>
            <person name="Lim W.A."/>
            <person name="Manning G."/>
            <person name="Miller W.T."/>
            <person name="McGinnis W."/>
            <person name="Shapiro H."/>
            <person name="Tjian R."/>
            <person name="Grigoriev I.V."/>
            <person name="Rokhsar D."/>
        </authorList>
    </citation>
    <scope>NUCLEOTIDE SEQUENCE [LARGE SCALE GENOMIC DNA]</scope>
    <source>
        <strain evidence="4">MX1 / ATCC 50154</strain>
    </source>
</reference>
<dbReference type="InParanoid" id="A9V6F2"/>
<dbReference type="OMA" id="DNCRMEM"/>
<feature type="domain" description="TIR" evidence="2">
    <location>
        <begin position="448"/>
        <end position="528"/>
    </location>
</feature>
<keyword evidence="4" id="KW-1185">Reference proteome</keyword>
<dbReference type="GeneID" id="5893661"/>
<feature type="region of interest" description="Disordered" evidence="1">
    <location>
        <begin position="66"/>
        <end position="88"/>
    </location>
</feature>
<dbReference type="SUPFAM" id="SSF63748">
    <property type="entry name" value="Tudor/PWWP/MBT"/>
    <property type="match status" value="1"/>
</dbReference>
<dbReference type="GO" id="GO:0007165">
    <property type="term" value="P:signal transduction"/>
    <property type="evidence" value="ECO:0007669"/>
    <property type="project" value="InterPro"/>
</dbReference>
<dbReference type="Gene3D" id="2.30.30.140">
    <property type="match status" value="2"/>
</dbReference>
<dbReference type="Pfam" id="PF13676">
    <property type="entry name" value="TIR_2"/>
    <property type="match status" value="1"/>
</dbReference>
<protein>
    <recommendedName>
        <fullName evidence="2">TIR domain-containing protein</fullName>
    </recommendedName>
</protein>
<dbReference type="AlphaFoldDB" id="A9V6F2"/>
<dbReference type="PANTHER" id="PTHR47508">
    <property type="entry name" value="SAM DOMAIN-CONTAINING PROTEIN-RELATED"/>
    <property type="match status" value="1"/>
</dbReference>
<dbReference type="KEGG" id="mbr:MONBRDRAFT_27923"/>
<proteinExistence type="predicted"/>
<dbReference type="InterPro" id="IPR035897">
    <property type="entry name" value="Toll_tir_struct_dom_sf"/>
</dbReference>
<dbReference type="Proteomes" id="UP000001357">
    <property type="component" value="Unassembled WGS sequence"/>
</dbReference>
<evidence type="ECO:0000259" key="2">
    <source>
        <dbReference type="Pfam" id="PF13676"/>
    </source>
</evidence>
<evidence type="ECO:0000256" key="1">
    <source>
        <dbReference type="SAM" id="MobiDB-lite"/>
    </source>
</evidence>
<accession>A9V6F2</accession>
<dbReference type="RefSeq" id="XP_001748417.1">
    <property type="nucleotide sequence ID" value="XM_001748365.1"/>
</dbReference>
<dbReference type="SUPFAM" id="SSF52200">
    <property type="entry name" value="Toll/Interleukin receptor TIR domain"/>
    <property type="match status" value="1"/>
</dbReference>
<dbReference type="EMBL" id="CH991563">
    <property type="protein sequence ID" value="EDQ86872.1"/>
    <property type="molecule type" value="Genomic_DNA"/>
</dbReference>
<feature type="compositionally biased region" description="Polar residues" evidence="1">
    <location>
        <begin position="66"/>
        <end position="87"/>
    </location>
</feature>
<organism evidence="3 4">
    <name type="scientific">Monosiga brevicollis</name>
    <name type="common">Choanoflagellate</name>
    <dbReference type="NCBI Taxonomy" id="81824"/>
    <lineage>
        <taxon>Eukaryota</taxon>
        <taxon>Choanoflagellata</taxon>
        <taxon>Craspedida</taxon>
        <taxon>Salpingoecidae</taxon>
        <taxon>Monosiga</taxon>
    </lineage>
</organism>
<dbReference type="InterPro" id="IPR000157">
    <property type="entry name" value="TIR_dom"/>
</dbReference>
<gene>
    <name evidence="3" type="ORF">MONBRDRAFT_27923</name>
</gene>